<dbReference type="RefSeq" id="WP_016390049.1">
    <property type="nucleotide sequence ID" value="NZ_KE646806.1"/>
</dbReference>
<keyword evidence="5" id="KW-0408">Iron</keyword>
<gene>
    <name evidence="8" type="ORF">L196_04101</name>
</gene>
<keyword evidence="2" id="KW-0001">2Fe-2S</keyword>
<dbReference type="InterPro" id="IPR043264">
    <property type="entry name" value="AhdA1c-like_alpha_C"/>
</dbReference>
<evidence type="ECO:0000256" key="3">
    <source>
        <dbReference type="ARBA" id="ARBA00022723"/>
    </source>
</evidence>
<evidence type="ECO:0000256" key="4">
    <source>
        <dbReference type="ARBA" id="ARBA00023002"/>
    </source>
</evidence>
<dbReference type="EMBL" id="ASHL01000002">
    <property type="protein sequence ID" value="EPD13687.1"/>
    <property type="molecule type" value="Genomic_DNA"/>
</dbReference>
<dbReference type="Gene3D" id="2.102.10.10">
    <property type="entry name" value="Rieske [2Fe-2S] iron-sulphur domain"/>
    <property type="match status" value="1"/>
</dbReference>
<keyword evidence="4" id="KW-0560">Oxidoreductase</keyword>
<keyword evidence="8" id="KW-0223">Dioxygenase</keyword>
<dbReference type="PANTHER" id="PTHR43756:SF1">
    <property type="entry name" value="3-PHENYLPROPIONATE_CINNAMIC ACID DIOXYGENASE SUBUNIT ALPHA"/>
    <property type="match status" value="1"/>
</dbReference>
<sequence>MNAITPPHLKWPAGTDHTAVPYSIFNSREVYDLEQKKIHNGPTWNYLSTEAELPEKGSFKSTYIGDTPVVVTRGQDNEIYAWVNRCAHRGAEICRERHGKSEDGAYTCVYHQWAFDAKGDLRGVPFQRGLGGKGGMPKDFAKDQHSLRKVRVVNHLGVIFGTFSDETPDIETYMGEDVAYHFKRILKGPIEVIGHTRQYIAGNWKFYSENTKDPYHASLLHLFHPTFGIYRASLGGGTIVNNDVHSVLWVENSKEDESKLSDVKSDNTRTYQEGTYQLADPSLLAGSKEFDDDTTTVIFSLFPSLVVHQIQNTLAFRQILPKNENEFELVWTFFGYADDTEEMRNFRLKQLNLVGPAGLISMEDGESTELCQKAIVRDGNYTNVLEMGGVGTGTDDHFVTEGAIRSLWKGYRKMMDV</sequence>
<evidence type="ECO:0000256" key="5">
    <source>
        <dbReference type="ARBA" id="ARBA00023004"/>
    </source>
</evidence>
<dbReference type="Gene3D" id="3.90.380.10">
    <property type="entry name" value="Naphthalene 1,2-dioxygenase Alpha Subunit, Chain A, domain 1"/>
    <property type="match status" value="1"/>
</dbReference>
<dbReference type="AlphaFoldDB" id="A0AB33Z440"/>
<evidence type="ECO:0000256" key="2">
    <source>
        <dbReference type="ARBA" id="ARBA00022714"/>
    </source>
</evidence>
<proteinExistence type="inferred from homology"/>
<evidence type="ECO:0000256" key="6">
    <source>
        <dbReference type="ARBA" id="ARBA00023014"/>
    </source>
</evidence>
<dbReference type="PANTHER" id="PTHR43756">
    <property type="entry name" value="CHOLINE MONOOXYGENASE, CHLOROPLASTIC"/>
    <property type="match status" value="1"/>
</dbReference>
<name>A0AB33Z440_9GAMM</name>
<reference evidence="8 9" key="1">
    <citation type="journal article" date="2013" name="Genome Announc.">
        <title>Genome Sequence of the Pyrene- and Fluoranthene-Degrading Bacterium Cycloclasticus sp. Strain PY97M.</title>
        <authorList>
            <person name="Cui Z."/>
            <person name="Xu G."/>
            <person name="Li Q."/>
            <person name="Gao W."/>
            <person name="Zheng L."/>
        </authorList>
    </citation>
    <scope>NUCLEOTIDE SEQUENCE [LARGE SCALE GENOMIC DNA]</scope>
    <source>
        <strain evidence="8 9">PY97M</strain>
    </source>
</reference>
<accession>A0AB33Z440</accession>
<protein>
    <submittedName>
        <fullName evidence="8">Ring hydroxylating dioxygenase subunit alpha/Rieske (2Fe-2S) protein</fullName>
    </submittedName>
</protein>
<organism evidence="8 9">
    <name type="scientific">Cycloclasticus pugetii</name>
    <dbReference type="NCBI Taxonomy" id="34068"/>
    <lineage>
        <taxon>Bacteria</taxon>
        <taxon>Pseudomonadati</taxon>
        <taxon>Pseudomonadota</taxon>
        <taxon>Gammaproteobacteria</taxon>
        <taxon>Thiotrichales</taxon>
        <taxon>Piscirickettsiaceae</taxon>
        <taxon>Cycloclasticus</taxon>
    </lineage>
</organism>
<keyword evidence="9" id="KW-1185">Reference proteome</keyword>
<dbReference type="GO" id="GO:0051213">
    <property type="term" value="F:dioxygenase activity"/>
    <property type="evidence" value="ECO:0007669"/>
    <property type="project" value="UniProtKB-KW"/>
</dbReference>
<keyword evidence="6" id="KW-0411">Iron-sulfur</keyword>
<evidence type="ECO:0000313" key="8">
    <source>
        <dbReference type="EMBL" id="EPD13687.1"/>
    </source>
</evidence>
<dbReference type="Pfam" id="PF00848">
    <property type="entry name" value="Ring_hydroxyl_A"/>
    <property type="match status" value="1"/>
</dbReference>
<dbReference type="GO" id="GO:0051537">
    <property type="term" value="F:2 iron, 2 sulfur cluster binding"/>
    <property type="evidence" value="ECO:0007669"/>
    <property type="project" value="UniProtKB-KW"/>
</dbReference>
<comment type="caution">
    <text evidence="8">The sequence shown here is derived from an EMBL/GenBank/DDBJ whole genome shotgun (WGS) entry which is preliminary data.</text>
</comment>
<dbReference type="GO" id="GO:0005506">
    <property type="term" value="F:iron ion binding"/>
    <property type="evidence" value="ECO:0007669"/>
    <property type="project" value="InterPro"/>
</dbReference>
<dbReference type="InterPro" id="IPR001663">
    <property type="entry name" value="Rng_hydr_dOase-A"/>
</dbReference>
<dbReference type="InterPro" id="IPR036922">
    <property type="entry name" value="Rieske_2Fe-2S_sf"/>
</dbReference>
<evidence type="ECO:0000313" key="9">
    <source>
        <dbReference type="Proteomes" id="UP000015462"/>
    </source>
</evidence>
<dbReference type="PROSITE" id="PS51296">
    <property type="entry name" value="RIESKE"/>
    <property type="match status" value="1"/>
</dbReference>
<evidence type="ECO:0000256" key="1">
    <source>
        <dbReference type="ARBA" id="ARBA00008751"/>
    </source>
</evidence>
<evidence type="ECO:0000259" key="7">
    <source>
        <dbReference type="PROSITE" id="PS51296"/>
    </source>
</evidence>
<dbReference type="SUPFAM" id="SSF55961">
    <property type="entry name" value="Bet v1-like"/>
    <property type="match status" value="1"/>
</dbReference>
<keyword evidence="3" id="KW-0479">Metal-binding</keyword>
<comment type="similarity">
    <text evidence="1">Belongs to the bacterial ring-hydroxylating dioxygenase alpha subunit family.</text>
</comment>
<dbReference type="SUPFAM" id="SSF50022">
    <property type="entry name" value="ISP domain"/>
    <property type="match status" value="1"/>
</dbReference>
<feature type="domain" description="Rieske" evidence="7">
    <location>
        <begin position="45"/>
        <end position="161"/>
    </location>
</feature>
<dbReference type="Proteomes" id="UP000015462">
    <property type="component" value="Unassembled WGS sequence"/>
</dbReference>
<dbReference type="Pfam" id="PF00355">
    <property type="entry name" value="Rieske"/>
    <property type="match status" value="1"/>
</dbReference>
<dbReference type="PRINTS" id="PR00090">
    <property type="entry name" value="RNGDIOXGNASE"/>
</dbReference>
<dbReference type="InterPro" id="IPR017941">
    <property type="entry name" value="Rieske_2Fe-2S"/>
</dbReference>
<dbReference type="InterPro" id="IPR015879">
    <property type="entry name" value="Ring_hydroxy_dOase_asu_C_dom"/>
</dbReference>
<dbReference type="CDD" id="cd08880">
    <property type="entry name" value="RHO_alpha_C_ahdA1c-like"/>
    <property type="match status" value="1"/>
</dbReference>